<feature type="domain" description="3'-5' exonuclease" evidence="4">
    <location>
        <begin position="9"/>
        <end position="84"/>
    </location>
</feature>
<keyword evidence="1" id="KW-0540">Nuclease</keyword>
<accession>A0AA39SN21</accession>
<dbReference type="PANTHER" id="PTHR13620">
    <property type="entry name" value="3-5 EXONUCLEASE"/>
    <property type="match status" value="1"/>
</dbReference>
<keyword evidence="3" id="KW-0472">Membrane</keyword>
<dbReference type="EMBL" id="JAUESC010000004">
    <property type="protein sequence ID" value="KAK0594859.1"/>
    <property type="molecule type" value="Genomic_DNA"/>
</dbReference>
<evidence type="ECO:0000313" key="6">
    <source>
        <dbReference type="Proteomes" id="UP001168877"/>
    </source>
</evidence>
<keyword evidence="3" id="KW-1133">Transmembrane helix</keyword>
<gene>
    <name evidence="5" type="ORF">LWI29_001293</name>
</gene>
<dbReference type="SUPFAM" id="SSF53098">
    <property type="entry name" value="Ribonuclease H-like"/>
    <property type="match status" value="1"/>
</dbReference>
<protein>
    <recommendedName>
        <fullName evidence="4">3'-5' exonuclease domain-containing protein</fullName>
    </recommendedName>
</protein>
<dbReference type="AlphaFoldDB" id="A0AA39SN21"/>
<dbReference type="Gene3D" id="3.30.420.10">
    <property type="entry name" value="Ribonuclease H-like superfamily/Ribonuclease H"/>
    <property type="match status" value="1"/>
</dbReference>
<organism evidence="5 6">
    <name type="scientific">Acer saccharum</name>
    <name type="common">Sugar maple</name>
    <dbReference type="NCBI Taxonomy" id="4024"/>
    <lineage>
        <taxon>Eukaryota</taxon>
        <taxon>Viridiplantae</taxon>
        <taxon>Streptophyta</taxon>
        <taxon>Embryophyta</taxon>
        <taxon>Tracheophyta</taxon>
        <taxon>Spermatophyta</taxon>
        <taxon>Magnoliopsida</taxon>
        <taxon>eudicotyledons</taxon>
        <taxon>Gunneridae</taxon>
        <taxon>Pentapetalae</taxon>
        <taxon>rosids</taxon>
        <taxon>malvids</taxon>
        <taxon>Sapindales</taxon>
        <taxon>Sapindaceae</taxon>
        <taxon>Hippocastanoideae</taxon>
        <taxon>Acereae</taxon>
        <taxon>Acer</taxon>
    </lineage>
</organism>
<reference evidence="5" key="2">
    <citation type="submission" date="2023-06" db="EMBL/GenBank/DDBJ databases">
        <authorList>
            <person name="Swenson N.G."/>
            <person name="Wegrzyn J.L."/>
            <person name="Mcevoy S.L."/>
        </authorList>
    </citation>
    <scope>NUCLEOTIDE SEQUENCE</scope>
    <source>
        <strain evidence="5">NS2018</strain>
        <tissue evidence="5">Leaf</tissue>
    </source>
</reference>
<feature type="transmembrane region" description="Helical" evidence="3">
    <location>
        <begin position="129"/>
        <end position="147"/>
    </location>
</feature>
<proteinExistence type="predicted"/>
<name>A0AA39SN21_ACESA</name>
<reference evidence="5" key="1">
    <citation type="journal article" date="2022" name="Plant J.">
        <title>Strategies of tolerance reflected in two North American maple genomes.</title>
        <authorList>
            <person name="McEvoy S.L."/>
            <person name="Sezen U.U."/>
            <person name="Trouern-Trend A."/>
            <person name="McMahon S.M."/>
            <person name="Schaberg P.G."/>
            <person name="Yang J."/>
            <person name="Wegrzyn J.L."/>
            <person name="Swenson N.G."/>
        </authorList>
    </citation>
    <scope>NUCLEOTIDE SEQUENCE</scope>
    <source>
        <strain evidence="5">NS2018</strain>
    </source>
</reference>
<dbReference type="InterPro" id="IPR002562">
    <property type="entry name" value="3'-5'_exonuclease_dom"/>
</dbReference>
<dbReference type="Pfam" id="PF01612">
    <property type="entry name" value="DNA_pol_A_exo1"/>
    <property type="match status" value="1"/>
</dbReference>
<dbReference type="GO" id="GO:0003676">
    <property type="term" value="F:nucleic acid binding"/>
    <property type="evidence" value="ECO:0007669"/>
    <property type="project" value="InterPro"/>
</dbReference>
<evidence type="ECO:0000256" key="3">
    <source>
        <dbReference type="SAM" id="Phobius"/>
    </source>
</evidence>
<keyword evidence="2" id="KW-0378">Hydrolase</keyword>
<dbReference type="GO" id="GO:0005737">
    <property type="term" value="C:cytoplasm"/>
    <property type="evidence" value="ECO:0007669"/>
    <property type="project" value="TreeGrafter"/>
</dbReference>
<dbReference type="PANTHER" id="PTHR13620:SF105">
    <property type="entry name" value="OS01G0737700 PROTEIN"/>
    <property type="match status" value="1"/>
</dbReference>
<evidence type="ECO:0000256" key="2">
    <source>
        <dbReference type="ARBA" id="ARBA00022801"/>
    </source>
</evidence>
<evidence type="ECO:0000256" key="1">
    <source>
        <dbReference type="ARBA" id="ARBA00022722"/>
    </source>
</evidence>
<dbReference type="InterPro" id="IPR012337">
    <property type="entry name" value="RNaseH-like_sf"/>
</dbReference>
<comment type="caution">
    <text evidence="5">The sequence shown here is derived from an EMBL/GenBank/DDBJ whole genome shotgun (WGS) entry which is preliminary data.</text>
</comment>
<dbReference type="InterPro" id="IPR036397">
    <property type="entry name" value="RNaseH_sf"/>
</dbReference>
<dbReference type="GO" id="GO:0005634">
    <property type="term" value="C:nucleus"/>
    <property type="evidence" value="ECO:0007669"/>
    <property type="project" value="TreeGrafter"/>
</dbReference>
<dbReference type="GO" id="GO:0006139">
    <property type="term" value="P:nucleobase-containing compound metabolic process"/>
    <property type="evidence" value="ECO:0007669"/>
    <property type="project" value="InterPro"/>
</dbReference>
<dbReference type="Proteomes" id="UP001168877">
    <property type="component" value="Unassembled WGS sequence"/>
</dbReference>
<dbReference type="GO" id="GO:0008408">
    <property type="term" value="F:3'-5' exonuclease activity"/>
    <property type="evidence" value="ECO:0007669"/>
    <property type="project" value="InterPro"/>
</dbReference>
<evidence type="ECO:0000313" key="5">
    <source>
        <dbReference type="EMBL" id="KAK0594859.1"/>
    </source>
</evidence>
<keyword evidence="6" id="KW-1185">Reference proteome</keyword>
<dbReference type="InterPro" id="IPR051132">
    <property type="entry name" value="3-5_Exonuclease_domain"/>
</dbReference>
<keyword evidence="3" id="KW-0812">Transmembrane</keyword>
<evidence type="ECO:0000259" key="4">
    <source>
        <dbReference type="Pfam" id="PF01612"/>
    </source>
</evidence>
<sequence>MIHTSSIPQALKNFLLNKSYSFVGFKVEEGLKRLEKYYNLSVGNAIDLTTLAAQVLGRDMEESKKAGLDDLCEKVLRKKVAKPKEVEFIGRGINVDKVQFACVDAFVSFEIGKIFKSGFFRSLSPPPGFCSLYVMVSLTIYCLFAYFDLEF</sequence>